<gene>
    <name evidence="6" type="ORF">OS493_038111</name>
</gene>
<evidence type="ECO:0000313" key="6">
    <source>
        <dbReference type="EMBL" id="KAJ7350162.1"/>
    </source>
</evidence>
<feature type="repeat" description="TPR" evidence="3">
    <location>
        <begin position="564"/>
        <end position="597"/>
    </location>
</feature>
<dbReference type="Pfam" id="PF13374">
    <property type="entry name" value="TPR_10"/>
    <property type="match status" value="1"/>
</dbReference>
<keyword evidence="1" id="KW-0677">Repeat</keyword>
<evidence type="ECO:0000256" key="3">
    <source>
        <dbReference type="PROSITE-ProRule" id="PRU00339"/>
    </source>
</evidence>
<dbReference type="Pfam" id="PF13424">
    <property type="entry name" value="TPR_12"/>
    <property type="match status" value="1"/>
</dbReference>
<evidence type="ECO:0000256" key="1">
    <source>
        <dbReference type="ARBA" id="ARBA00022737"/>
    </source>
</evidence>
<dbReference type="EMBL" id="MU827386">
    <property type="protein sequence ID" value="KAJ7350162.1"/>
    <property type="molecule type" value="Genomic_DNA"/>
</dbReference>
<dbReference type="PRINTS" id="PR00364">
    <property type="entry name" value="DISEASERSIST"/>
</dbReference>
<accession>A0A9W9YKX7</accession>
<dbReference type="Gene3D" id="1.25.40.10">
    <property type="entry name" value="Tetratricopeptide repeat domain"/>
    <property type="match status" value="2"/>
</dbReference>
<keyword evidence="2 3" id="KW-0802">TPR repeat</keyword>
<dbReference type="PANTHER" id="PTHR45641">
    <property type="entry name" value="TETRATRICOPEPTIDE REPEAT PROTEIN (AFU_ORTHOLOGUE AFUA_6G03870)"/>
    <property type="match status" value="1"/>
</dbReference>
<dbReference type="GO" id="GO:0016887">
    <property type="term" value="F:ATP hydrolysis activity"/>
    <property type="evidence" value="ECO:0007669"/>
    <property type="project" value="InterPro"/>
</dbReference>
<dbReference type="Gene3D" id="3.40.50.300">
    <property type="entry name" value="P-loop containing nucleotide triphosphate hydrolases"/>
    <property type="match status" value="1"/>
</dbReference>
<proteinExistence type="predicted"/>
<organism evidence="6 7">
    <name type="scientific">Desmophyllum pertusum</name>
    <dbReference type="NCBI Taxonomy" id="174260"/>
    <lineage>
        <taxon>Eukaryota</taxon>
        <taxon>Metazoa</taxon>
        <taxon>Cnidaria</taxon>
        <taxon>Anthozoa</taxon>
        <taxon>Hexacorallia</taxon>
        <taxon>Scleractinia</taxon>
        <taxon>Caryophylliina</taxon>
        <taxon>Caryophylliidae</taxon>
        <taxon>Desmophyllum</taxon>
    </lineage>
</organism>
<dbReference type="OrthoDB" id="100767at2759"/>
<feature type="domain" description="ATPase AAA-type core" evidence="5">
    <location>
        <begin position="5"/>
        <end position="138"/>
    </location>
</feature>
<dbReference type="Pfam" id="PF00004">
    <property type="entry name" value="AAA"/>
    <property type="match status" value="1"/>
</dbReference>
<evidence type="ECO:0000259" key="5">
    <source>
        <dbReference type="Pfam" id="PF00004"/>
    </source>
</evidence>
<reference evidence="6" key="1">
    <citation type="submission" date="2023-01" db="EMBL/GenBank/DDBJ databases">
        <title>Genome assembly of the deep-sea coral Lophelia pertusa.</title>
        <authorList>
            <person name="Herrera S."/>
            <person name="Cordes E."/>
        </authorList>
    </citation>
    <scope>NUCLEOTIDE SEQUENCE</scope>
    <source>
        <strain evidence="6">USNM1676648</strain>
        <tissue evidence="6">Polyp</tissue>
    </source>
</reference>
<sequence length="934" mass="107652">MVLNLFGSAGVGKTTLANKVCSKWRGKHFVFDLREAKDMRAIYLNIMNSLELSVPIGYVDLNYVVTRIHEKIQPLKSEKQSVLFLLDNVEQFTAGQGKEGKNLKAAFVQFLGRLSEFDCKDKKTALKLMLTSRTQLQDTKKVDNFEVKSLESSSSEKILLSKGITNVNTHQKDKLLGISKGIPLLLKGLAAILRQERKSPDDLITGVHKGQAVASKKSKSEEDAKEKTFDFQEEGVDIGQLSAIREMFDTLPTDRLKMSAVSISLFCGPFSVSTAAKVLSISQSEALAQLEGLVTGAIIFVVNEEAKERMYDIHPLLRKYADSIKDDAKFLRDYMEAKGRFHEHFMSNMEEIAKHLDSDYVRAFHLFETDRANHEFTVDISLQPEYFSVPGEFRESAAIASLFSAMLSGEKQINLFHSWAEMCQDDGKSGSLGRAQLKCWEARQILNVEGTVKAFEVLKEASCSLEKVQNKSSESYRLSKGLYLYSEGEAYCKNRDYKKSLESLELSLKFTEELLNAHTELARCYNAIGNCHFSLNKPTKALEFYNKAYQMQLALAGEYHSDMPMYKNQFGTVHENQGEYGEAVECYKEALRLLDELKLSGFWDDAHFCRNLANALMLQKKYSEAVDPADRAYNIRMKILGNHPLTVRSIFQRAVIQANLKESKIALKLFREAWEMEKSLGAGNHSEVWRKIIKGVEEMMNDRRKKDQFRKDAVKFCQRFWDEEKRSAQFSFTQYNKDIIDAIMHLLGDKRDRYMYETEEALWFYEGFQSATKEKFEDEFYQETDNSALNMMLKERDEILDKLIELCHQLGEHAKLTKYQNDKLALYKRVLVRKDFVGENYEYDKATLKSKVEELYQDVGQTKDIPEFQENLLRTWQMQWEEGKGGEKMKEVGVGRERTINGLLQLCMETKKVEMLRRYRKEALSFYEEVWEVK</sequence>
<evidence type="ECO:0000313" key="7">
    <source>
        <dbReference type="Proteomes" id="UP001163046"/>
    </source>
</evidence>
<comment type="caution">
    <text evidence="6">The sequence shown here is derived from an EMBL/GenBank/DDBJ whole genome shotgun (WGS) entry which is preliminary data.</text>
</comment>
<evidence type="ECO:0000256" key="2">
    <source>
        <dbReference type="ARBA" id="ARBA00022803"/>
    </source>
</evidence>
<dbReference type="PROSITE" id="PS50005">
    <property type="entry name" value="TPR"/>
    <property type="match status" value="1"/>
</dbReference>
<dbReference type="InterPro" id="IPR003959">
    <property type="entry name" value="ATPase_AAA_core"/>
</dbReference>
<evidence type="ECO:0000256" key="4">
    <source>
        <dbReference type="SAM" id="Coils"/>
    </source>
</evidence>
<dbReference type="InterPro" id="IPR011990">
    <property type="entry name" value="TPR-like_helical_dom_sf"/>
</dbReference>
<keyword evidence="7" id="KW-1185">Reference proteome</keyword>
<feature type="coiled-coil region" evidence="4">
    <location>
        <begin position="494"/>
        <end position="521"/>
    </location>
</feature>
<name>A0A9W9YKX7_9CNID</name>
<keyword evidence="4" id="KW-0175">Coiled coil</keyword>
<dbReference type="GO" id="GO:0005524">
    <property type="term" value="F:ATP binding"/>
    <property type="evidence" value="ECO:0007669"/>
    <property type="project" value="InterPro"/>
</dbReference>
<dbReference type="InterPro" id="IPR027417">
    <property type="entry name" value="P-loop_NTPase"/>
</dbReference>
<dbReference type="InterPro" id="IPR019734">
    <property type="entry name" value="TPR_rpt"/>
</dbReference>
<dbReference type="AlphaFoldDB" id="A0A9W9YKX7"/>
<dbReference type="SUPFAM" id="SSF52540">
    <property type="entry name" value="P-loop containing nucleoside triphosphate hydrolases"/>
    <property type="match status" value="1"/>
</dbReference>
<protein>
    <recommendedName>
        <fullName evidence="5">ATPase AAA-type core domain-containing protein</fullName>
    </recommendedName>
</protein>
<dbReference type="Pfam" id="PF13181">
    <property type="entry name" value="TPR_8"/>
    <property type="match status" value="1"/>
</dbReference>
<dbReference type="Proteomes" id="UP001163046">
    <property type="component" value="Unassembled WGS sequence"/>
</dbReference>
<dbReference type="SUPFAM" id="SSF48452">
    <property type="entry name" value="TPR-like"/>
    <property type="match status" value="1"/>
</dbReference>
<dbReference type="PANTHER" id="PTHR45641:SF1">
    <property type="entry name" value="AAA+ ATPASE DOMAIN-CONTAINING PROTEIN"/>
    <property type="match status" value="1"/>
</dbReference>
<dbReference type="SMART" id="SM00028">
    <property type="entry name" value="TPR"/>
    <property type="match status" value="5"/>
</dbReference>